<reference evidence="1" key="1">
    <citation type="submission" date="2013-07" db="EMBL/GenBank/DDBJ databases">
        <authorList>
            <person name="Geib S."/>
        </authorList>
    </citation>
    <scope>NUCLEOTIDE SEQUENCE</scope>
</reference>
<protein>
    <submittedName>
        <fullName evidence="1">Uncharacterized protein</fullName>
    </submittedName>
</protein>
<dbReference type="Pfam" id="PF07368">
    <property type="entry name" value="DUF1487"/>
    <property type="match status" value="1"/>
</dbReference>
<dbReference type="InterPro" id="IPR016163">
    <property type="entry name" value="Ald_DH_C"/>
</dbReference>
<reference evidence="1" key="2">
    <citation type="journal article" date="2014" name="BMC Genomics">
        <title>A genomic perspective to assessing quality of mass-reared SIT flies used in Mediterranean fruit fly (Ceratitis capitata) eradication in California.</title>
        <authorList>
            <person name="Calla B."/>
            <person name="Hall B."/>
            <person name="Hou S."/>
            <person name="Geib S.M."/>
        </authorList>
    </citation>
    <scope>NUCLEOTIDE SEQUENCE</scope>
</reference>
<dbReference type="KEGG" id="ccat:105664439"/>
<dbReference type="OrthoDB" id="310895at2759"/>
<dbReference type="GeneID" id="105664439"/>
<dbReference type="GO" id="GO:0016620">
    <property type="term" value="F:oxidoreductase activity, acting on the aldehyde or oxo group of donors, NAD or NADP as acceptor"/>
    <property type="evidence" value="ECO:0007669"/>
    <property type="project" value="InterPro"/>
</dbReference>
<dbReference type="AlphaFoldDB" id="W8BR36"/>
<dbReference type="Gene3D" id="3.40.309.10">
    <property type="entry name" value="Aldehyde Dehydrogenase, Chain A, domain 2"/>
    <property type="match status" value="1"/>
</dbReference>
<name>W8BR36_CERCA</name>
<proteinExistence type="evidence at transcript level"/>
<dbReference type="InterPro" id="IPR016161">
    <property type="entry name" value="Ald_DH/histidinol_DH"/>
</dbReference>
<dbReference type="SUPFAM" id="SSF53720">
    <property type="entry name" value="ALDH-like"/>
    <property type="match status" value="1"/>
</dbReference>
<dbReference type="PANTHER" id="PTHR21644:SF0">
    <property type="entry name" value="AT02555P-RELATED"/>
    <property type="match status" value="1"/>
</dbReference>
<evidence type="ECO:0000313" key="1">
    <source>
        <dbReference type="EMBL" id="JAB95691.1"/>
    </source>
</evidence>
<dbReference type="RefSeq" id="XP_004523931.1">
    <property type="nucleotide sequence ID" value="XM_004523874.3"/>
</dbReference>
<sequence length="247" mass="27228">MPAIKITQHMLNNIEYDNNFIGQVAKAAEKMVDIGCKCSPTVLIVGDKADLDSSAYHLAQSLQFPFAAEAIVTVLVAESVRKAFLERLRPQLKAIPTEAVQHAERKKALALITKHNWETVSANELGANTPILVCDVTHEHLGSDYNGIVTLHTFRTIQESIILCGKESIKPLNASIWTSNHASAYEIALKIAADNIFIDCYQVSLEPLQTALPSSCVFVENNYHYETLVLKNGKRNIVFPIGTVISN</sequence>
<accession>W8BR36</accession>
<dbReference type="InterPro" id="IPR009961">
    <property type="entry name" value="DUF1487"/>
</dbReference>
<dbReference type="PANTHER" id="PTHR21644">
    <property type="entry name" value="AT02555P-RELATED"/>
    <property type="match status" value="1"/>
</dbReference>
<organism evidence="1">
    <name type="scientific">Ceratitis capitata</name>
    <name type="common">Mediterranean fruit fly</name>
    <name type="synonym">Tephritis capitata</name>
    <dbReference type="NCBI Taxonomy" id="7213"/>
    <lineage>
        <taxon>Eukaryota</taxon>
        <taxon>Metazoa</taxon>
        <taxon>Ecdysozoa</taxon>
        <taxon>Arthropoda</taxon>
        <taxon>Hexapoda</taxon>
        <taxon>Insecta</taxon>
        <taxon>Pterygota</taxon>
        <taxon>Neoptera</taxon>
        <taxon>Endopterygota</taxon>
        <taxon>Diptera</taxon>
        <taxon>Brachycera</taxon>
        <taxon>Muscomorpha</taxon>
        <taxon>Tephritoidea</taxon>
        <taxon>Tephritidae</taxon>
        <taxon>Ceratitis</taxon>
        <taxon>Ceratitis</taxon>
    </lineage>
</organism>
<dbReference type="EMBL" id="GAMC01010864">
    <property type="protein sequence ID" value="JAB95691.1"/>
    <property type="molecule type" value="mRNA"/>
</dbReference>